<protein>
    <submittedName>
        <fullName evidence="1">36154_t:CDS:1</fullName>
    </submittedName>
</protein>
<keyword evidence="2" id="KW-1185">Reference proteome</keyword>
<evidence type="ECO:0000313" key="2">
    <source>
        <dbReference type="Proteomes" id="UP000789901"/>
    </source>
</evidence>
<comment type="caution">
    <text evidence="1">The sequence shown here is derived from an EMBL/GenBank/DDBJ whole genome shotgun (WGS) entry which is preliminary data.</text>
</comment>
<dbReference type="Proteomes" id="UP000789901">
    <property type="component" value="Unassembled WGS sequence"/>
</dbReference>
<dbReference type="EMBL" id="CAJVQB010043635">
    <property type="protein sequence ID" value="CAG8831318.1"/>
    <property type="molecule type" value="Genomic_DNA"/>
</dbReference>
<reference evidence="1 2" key="1">
    <citation type="submission" date="2021-06" db="EMBL/GenBank/DDBJ databases">
        <authorList>
            <person name="Kallberg Y."/>
            <person name="Tangrot J."/>
            <person name="Rosling A."/>
        </authorList>
    </citation>
    <scope>NUCLEOTIDE SEQUENCE [LARGE SCALE GENOMIC DNA]</scope>
    <source>
        <strain evidence="1 2">120-4 pot B 10/14</strain>
    </source>
</reference>
<accession>A0ABN7WGP7</accession>
<gene>
    <name evidence="1" type="ORF">GMARGA_LOCUS30626</name>
</gene>
<evidence type="ECO:0000313" key="1">
    <source>
        <dbReference type="EMBL" id="CAG8831318.1"/>
    </source>
</evidence>
<organism evidence="1 2">
    <name type="scientific">Gigaspora margarita</name>
    <dbReference type="NCBI Taxonomy" id="4874"/>
    <lineage>
        <taxon>Eukaryota</taxon>
        <taxon>Fungi</taxon>
        <taxon>Fungi incertae sedis</taxon>
        <taxon>Mucoromycota</taxon>
        <taxon>Glomeromycotina</taxon>
        <taxon>Glomeromycetes</taxon>
        <taxon>Diversisporales</taxon>
        <taxon>Gigasporaceae</taxon>
        <taxon>Gigaspora</taxon>
    </lineage>
</organism>
<proteinExistence type="predicted"/>
<name>A0ABN7WGP7_GIGMA</name>
<sequence>MARDTKILEYDICDNCTKCIANRIVWYNISKDLLQILDTVDNLVEFANNLTTQLITFGQKNLTSLWENESDSMKDNTEETFIKTRSMCLHAIDRLCVEELLIQIVEIKPIRLDSSIIIYSSIISGIALGTRQKVIENV</sequence>